<reference evidence="1" key="1">
    <citation type="submission" date="2019-08" db="EMBL/GenBank/DDBJ databases">
        <title>The genome of the North American firefly Photinus pyralis.</title>
        <authorList>
            <consortium name="Photinus pyralis genome working group"/>
            <person name="Fallon T.R."/>
            <person name="Sander Lower S.E."/>
            <person name="Weng J.-K."/>
        </authorList>
    </citation>
    <scope>NUCLEOTIDE SEQUENCE</scope>
    <source>
        <strain evidence="1">TRF0915ILg1</strain>
        <tissue evidence="1">Whole body</tissue>
    </source>
</reference>
<dbReference type="Proteomes" id="UP000801492">
    <property type="component" value="Unassembled WGS sequence"/>
</dbReference>
<keyword evidence="2" id="KW-1185">Reference proteome</keyword>
<sequence>MHSLNNELPWSLEYVPPSADYLLNYKIEDSNLDIEIGLGSPHDQKVFLSASMAFLQNQLLKRLKYDIYSRFQRRYYIPEKTYSDLLLVERNSKCKREKYFIRLKNIDEYDKILKDEACTPHRLLSLKTILPVPKKHSWIKSIRSRISRRFKSRLSIVTEPKYKNFFNIFNILRRIDKHKQPNLPEFMVLESHEDHCDKHSKINTLELRGKYCFPCTDSLQTSNPSLESFLSLEVNPTLSSLAINRIKMAPSFVKPSKSSKGESKLLFVYSSSDSTQDFFRGNGDHRRKHEVVKYTTKKPVRYPPFTKRIYEMKTYNYINRNFSTTSYETLELSSDTTINVLTKCNAQTQLFRQQSKLSVSIDDESHSEDDEDEKLLNCRQVSSYSSDICTNFTDELKSKFSSGYLHTLIMKHLVNSSRLNEKFVR</sequence>
<accession>A0A8K0D1T7</accession>
<comment type="caution">
    <text evidence="1">The sequence shown here is derived from an EMBL/GenBank/DDBJ whole genome shotgun (WGS) entry which is preliminary data.</text>
</comment>
<protein>
    <submittedName>
        <fullName evidence="1">Uncharacterized protein</fullName>
    </submittedName>
</protein>
<name>A0A8K0D1T7_IGNLU</name>
<dbReference type="OrthoDB" id="6703484at2759"/>
<evidence type="ECO:0000313" key="2">
    <source>
        <dbReference type="Proteomes" id="UP000801492"/>
    </source>
</evidence>
<evidence type="ECO:0000313" key="1">
    <source>
        <dbReference type="EMBL" id="KAF2895427.1"/>
    </source>
</evidence>
<dbReference type="EMBL" id="VTPC01005926">
    <property type="protein sequence ID" value="KAF2895427.1"/>
    <property type="molecule type" value="Genomic_DNA"/>
</dbReference>
<organism evidence="1 2">
    <name type="scientific">Ignelater luminosus</name>
    <name type="common">Cucubano</name>
    <name type="synonym">Pyrophorus luminosus</name>
    <dbReference type="NCBI Taxonomy" id="2038154"/>
    <lineage>
        <taxon>Eukaryota</taxon>
        <taxon>Metazoa</taxon>
        <taxon>Ecdysozoa</taxon>
        <taxon>Arthropoda</taxon>
        <taxon>Hexapoda</taxon>
        <taxon>Insecta</taxon>
        <taxon>Pterygota</taxon>
        <taxon>Neoptera</taxon>
        <taxon>Endopterygota</taxon>
        <taxon>Coleoptera</taxon>
        <taxon>Polyphaga</taxon>
        <taxon>Elateriformia</taxon>
        <taxon>Elateroidea</taxon>
        <taxon>Elateridae</taxon>
        <taxon>Agrypninae</taxon>
        <taxon>Pyrophorini</taxon>
        <taxon>Ignelater</taxon>
    </lineage>
</organism>
<dbReference type="AlphaFoldDB" id="A0A8K0D1T7"/>
<proteinExistence type="predicted"/>
<gene>
    <name evidence="1" type="ORF">ILUMI_10749</name>
</gene>